<name>A0A914DW00_9BILA</name>
<proteinExistence type="predicted"/>
<keyword evidence="2" id="KW-0472">Membrane</keyword>
<evidence type="ECO:0000313" key="3">
    <source>
        <dbReference type="Proteomes" id="UP000887540"/>
    </source>
</evidence>
<dbReference type="WBParaSite" id="ACRNAN_scaffold4222.g30248.t1">
    <property type="protein sequence ID" value="ACRNAN_scaffold4222.g30248.t1"/>
    <property type="gene ID" value="ACRNAN_scaffold4222.g30248"/>
</dbReference>
<feature type="coiled-coil region" evidence="1">
    <location>
        <begin position="50"/>
        <end position="84"/>
    </location>
</feature>
<organism evidence="3 4">
    <name type="scientific">Acrobeloides nanus</name>
    <dbReference type="NCBI Taxonomy" id="290746"/>
    <lineage>
        <taxon>Eukaryota</taxon>
        <taxon>Metazoa</taxon>
        <taxon>Ecdysozoa</taxon>
        <taxon>Nematoda</taxon>
        <taxon>Chromadorea</taxon>
        <taxon>Rhabditida</taxon>
        <taxon>Tylenchina</taxon>
        <taxon>Cephalobomorpha</taxon>
        <taxon>Cephaloboidea</taxon>
        <taxon>Cephalobidae</taxon>
        <taxon>Acrobeloides</taxon>
    </lineage>
</organism>
<feature type="transmembrane region" description="Helical" evidence="2">
    <location>
        <begin position="6"/>
        <end position="33"/>
    </location>
</feature>
<keyword evidence="2" id="KW-1133">Transmembrane helix</keyword>
<keyword evidence="1" id="KW-0175">Coiled coil</keyword>
<evidence type="ECO:0000313" key="4">
    <source>
        <dbReference type="WBParaSite" id="ACRNAN_scaffold4222.g30248.t1"/>
    </source>
</evidence>
<reference evidence="4" key="1">
    <citation type="submission" date="2022-11" db="UniProtKB">
        <authorList>
            <consortium name="WormBaseParasite"/>
        </authorList>
    </citation>
    <scope>IDENTIFICATION</scope>
</reference>
<dbReference type="GO" id="GO:0030286">
    <property type="term" value="C:dynein complex"/>
    <property type="evidence" value="ECO:0007669"/>
    <property type="project" value="InterPro"/>
</dbReference>
<dbReference type="Gene3D" id="3.30.740.10">
    <property type="entry name" value="Protein Inhibitor Of Neuronal Nitric Oxide Synthase"/>
    <property type="match status" value="1"/>
</dbReference>
<dbReference type="AlphaFoldDB" id="A0A914DW00"/>
<accession>A0A914DW00</accession>
<keyword evidence="2" id="KW-0812">Transmembrane</keyword>
<dbReference type="PROSITE" id="PS51257">
    <property type="entry name" value="PROKAR_LIPOPROTEIN"/>
    <property type="match status" value="1"/>
</dbReference>
<dbReference type="Proteomes" id="UP000887540">
    <property type="component" value="Unplaced"/>
</dbReference>
<evidence type="ECO:0000256" key="1">
    <source>
        <dbReference type="SAM" id="Coils"/>
    </source>
</evidence>
<evidence type="ECO:0000256" key="2">
    <source>
        <dbReference type="SAM" id="Phobius"/>
    </source>
</evidence>
<protein>
    <submittedName>
        <fullName evidence="4">Uncharacterized protein</fullName>
    </submittedName>
</protein>
<dbReference type="InterPro" id="IPR037177">
    <property type="entry name" value="DLC_sf"/>
</dbReference>
<keyword evidence="3" id="KW-1185">Reference proteome</keyword>
<sequence>MKTCNFYGLLLISFSIGIVLTLAILGCFGLLGFQNAHFFDTYKQKSDRDLRLKEEMIDSLNSLLVNVERDLRALQSTIQKYQSVDTALNTSDDFIRHVNKVGEDMEKCKALEKQIQKCTQVDRIHKNFSKTDLENAIVTEGAIKNTMDEAKTADAIAFLHEALFHFINRDGTRRERHAICNSVVHKFMSRYDGRWSCIMGSFQSLVHTYGNGNYIWFDLDQDEAVEIFRAN</sequence>
<dbReference type="GO" id="GO:0007017">
    <property type="term" value="P:microtubule-based process"/>
    <property type="evidence" value="ECO:0007669"/>
    <property type="project" value="InterPro"/>
</dbReference>